<feature type="domain" description="MRH" evidence="9">
    <location>
        <begin position="18"/>
        <end position="177"/>
    </location>
</feature>
<keyword evidence="11" id="KW-1185">Reference proteome</keyword>
<evidence type="ECO:0000256" key="5">
    <source>
        <dbReference type="ARBA" id="ARBA00022989"/>
    </source>
</evidence>
<feature type="transmembrane region" description="Helical" evidence="8">
    <location>
        <begin position="184"/>
        <end position="202"/>
    </location>
</feature>
<keyword evidence="7" id="KW-1015">Disulfide bond</keyword>
<evidence type="ECO:0000256" key="7">
    <source>
        <dbReference type="ARBA" id="ARBA00023157"/>
    </source>
</evidence>
<comment type="subcellular location">
    <subcellularLocation>
        <location evidence="1">Golgi apparatus membrane</location>
        <topology evidence="1">Single-pass type I membrane protein</topology>
    </subcellularLocation>
</comment>
<dbReference type="PANTHER" id="PTHR15071">
    <property type="entry name" value="MANNOSE-6-PHOSPHATE RECEPTOR FAMILY MEMBER"/>
    <property type="match status" value="1"/>
</dbReference>
<dbReference type="Proteomes" id="UP000189911">
    <property type="component" value="Chromosome G"/>
</dbReference>
<accession>A0A1G4KJ37</accession>
<evidence type="ECO:0000256" key="3">
    <source>
        <dbReference type="ARBA" id="ARBA00022692"/>
    </source>
</evidence>
<evidence type="ECO:0000256" key="1">
    <source>
        <dbReference type="ARBA" id="ARBA00004614"/>
    </source>
</evidence>
<dbReference type="InterPro" id="IPR044865">
    <property type="entry name" value="MRH_dom"/>
</dbReference>
<dbReference type="AlphaFoldDB" id="A0A1G4KJ37"/>
<keyword evidence="3 8" id="KW-0812">Transmembrane</keyword>
<evidence type="ECO:0000313" key="11">
    <source>
        <dbReference type="Proteomes" id="UP000189911"/>
    </source>
</evidence>
<dbReference type="GO" id="GO:0010008">
    <property type="term" value="C:endosome membrane"/>
    <property type="evidence" value="ECO:0007669"/>
    <property type="project" value="UniProtKB-SubCell"/>
</dbReference>
<dbReference type="SUPFAM" id="SSF50911">
    <property type="entry name" value="Mannose 6-phosphate receptor domain"/>
    <property type="match status" value="1"/>
</dbReference>
<organism evidence="10 11">
    <name type="scientific">Lachancea nothofagi CBS 11611</name>
    <dbReference type="NCBI Taxonomy" id="1266666"/>
    <lineage>
        <taxon>Eukaryota</taxon>
        <taxon>Fungi</taxon>
        <taxon>Dikarya</taxon>
        <taxon>Ascomycota</taxon>
        <taxon>Saccharomycotina</taxon>
        <taxon>Saccharomycetes</taxon>
        <taxon>Saccharomycetales</taxon>
        <taxon>Saccharomycetaceae</taxon>
        <taxon>Lachancea</taxon>
    </lineage>
</organism>
<name>A0A1G4KJ37_9SACH</name>
<keyword evidence="5 8" id="KW-1133">Transmembrane helix</keyword>
<dbReference type="FunFam" id="2.70.130.10:FF:000024">
    <property type="entry name" value="Putative vacuolar sorting receptor"/>
    <property type="match status" value="1"/>
</dbReference>
<proteinExistence type="predicted"/>
<dbReference type="EMBL" id="LT598453">
    <property type="protein sequence ID" value="SCV04573.1"/>
    <property type="molecule type" value="Genomic_DNA"/>
</dbReference>
<dbReference type="Pfam" id="PF13015">
    <property type="entry name" value="PRKCSH_1"/>
    <property type="match status" value="1"/>
</dbReference>
<dbReference type="OrthoDB" id="4504960at2759"/>
<keyword evidence="2" id="KW-0813">Transport</keyword>
<evidence type="ECO:0000256" key="4">
    <source>
        <dbReference type="ARBA" id="ARBA00022729"/>
    </source>
</evidence>
<protein>
    <submittedName>
        <fullName evidence="10">LANO_0G11034g1_1</fullName>
    </submittedName>
</protein>
<keyword evidence="6 8" id="KW-0472">Membrane</keyword>
<evidence type="ECO:0000259" key="9">
    <source>
        <dbReference type="PROSITE" id="PS51914"/>
    </source>
</evidence>
<sequence length="295" mass="33564">MVNRHAASSDISSGDKELFCAVMNPLTGNYIDLSQLSTTPNNLHKVDHNRDRKDWEKTRWMVRSREVNLNFTLGICSSPTTDEDSVSNSTGAYYVDPDQHQEVSIGDFATTPRFMGKKLTLAYENGDMCPNGVDRRASILNFVCDKEISTKAQINFVGSLHNCSYFFEVKSIYACPTSHKSNDVNVLGIFFGIFLVFFLVEWGRRWFYGRVRARLRYNNESTVIDARPHWETIERPSSWRRVFKNVFRFGAPAKNAGIKLSTSPQYRNPSTDSLVRDIEAQNRLLDNLDATSASS</sequence>
<evidence type="ECO:0000256" key="6">
    <source>
        <dbReference type="ARBA" id="ARBA00023136"/>
    </source>
</evidence>
<dbReference type="GO" id="GO:0007034">
    <property type="term" value="P:vacuolar transport"/>
    <property type="evidence" value="ECO:0007669"/>
    <property type="project" value="TreeGrafter"/>
</dbReference>
<dbReference type="Gene3D" id="2.70.130.10">
    <property type="entry name" value="Mannose-6-phosphate receptor binding domain"/>
    <property type="match status" value="1"/>
</dbReference>
<dbReference type="PANTHER" id="PTHR15071:SF0">
    <property type="entry name" value="MANNOSE 6-PHOSPHATE RECEPTOR-LIKE PROTEIN 1"/>
    <property type="match status" value="1"/>
</dbReference>
<reference evidence="11" key="1">
    <citation type="submission" date="2016-03" db="EMBL/GenBank/DDBJ databases">
        <authorList>
            <person name="Devillers Hugo."/>
        </authorList>
    </citation>
    <scope>NUCLEOTIDE SEQUENCE [LARGE SCALE GENOMIC DNA]</scope>
</reference>
<dbReference type="GO" id="GO:0005770">
    <property type="term" value="C:late endosome"/>
    <property type="evidence" value="ECO:0007669"/>
    <property type="project" value="TreeGrafter"/>
</dbReference>
<evidence type="ECO:0000313" key="10">
    <source>
        <dbReference type="EMBL" id="SCV04573.1"/>
    </source>
</evidence>
<dbReference type="GO" id="GO:0000139">
    <property type="term" value="C:Golgi membrane"/>
    <property type="evidence" value="ECO:0007669"/>
    <property type="project" value="UniProtKB-SubCell"/>
</dbReference>
<evidence type="ECO:0000256" key="2">
    <source>
        <dbReference type="ARBA" id="ARBA00022448"/>
    </source>
</evidence>
<dbReference type="InterPro" id="IPR009011">
    <property type="entry name" value="Man6P_isomerase_rcpt-bd_dom_sf"/>
</dbReference>
<gene>
    <name evidence="10" type="ORF">LANO_0G11034G</name>
</gene>
<evidence type="ECO:0000256" key="8">
    <source>
        <dbReference type="SAM" id="Phobius"/>
    </source>
</evidence>
<dbReference type="InterPro" id="IPR036607">
    <property type="entry name" value="PRKCSH"/>
</dbReference>
<keyword evidence="4" id="KW-0732">Signal</keyword>
<dbReference type="PROSITE" id="PS51914">
    <property type="entry name" value="MRH"/>
    <property type="match status" value="1"/>
</dbReference>